<accession>A0A1X9NIF7</accession>
<reference evidence="2 3" key="1">
    <citation type="submission" date="2016-11" db="EMBL/GenBank/DDBJ databases">
        <title>Trade-off between light-utilization and light-protection in marine flavobacteria.</title>
        <authorList>
            <person name="Kumagai Y."/>
        </authorList>
    </citation>
    <scope>NUCLEOTIDE SEQUENCE [LARGE SCALE GENOMIC DNA]</scope>
    <source>
        <strain evidence="2 3">NBRC 107125</strain>
    </source>
</reference>
<name>A0A1X9NIF7_9GAMM</name>
<dbReference type="AlphaFoldDB" id="A0A1X9NIF7"/>
<dbReference type="Gene3D" id="2.40.10.220">
    <property type="entry name" value="predicted glycosyltransferase like domains"/>
    <property type="match status" value="1"/>
</dbReference>
<dbReference type="SUPFAM" id="SSF141371">
    <property type="entry name" value="PilZ domain-like"/>
    <property type="match status" value="1"/>
</dbReference>
<dbReference type="RefSeq" id="WP_085759465.1">
    <property type="nucleotide sequence ID" value="NZ_CP019343.1"/>
</dbReference>
<organism evidence="2 3">
    <name type="scientific">Oceanicoccus sagamiensis</name>
    <dbReference type="NCBI Taxonomy" id="716816"/>
    <lineage>
        <taxon>Bacteria</taxon>
        <taxon>Pseudomonadati</taxon>
        <taxon>Pseudomonadota</taxon>
        <taxon>Gammaproteobacteria</taxon>
        <taxon>Cellvibrionales</taxon>
        <taxon>Spongiibacteraceae</taxon>
        <taxon>Oceanicoccus</taxon>
    </lineage>
</organism>
<keyword evidence="3" id="KW-1185">Reference proteome</keyword>
<evidence type="ECO:0000259" key="1">
    <source>
        <dbReference type="Pfam" id="PF07238"/>
    </source>
</evidence>
<sequence length="100" mass="10966">MSTSDRSYNEKRDFIRMKINSQLTIRQDGQDYTGTCKDLSGAGMSIESDQSFAVGSELEVSIAQQGETHLPFNATAEVSRVEAGENGLFSIGLSIKEIRD</sequence>
<dbReference type="STRING" id="716816.BST96_14910"/>
<evidence type="ECO:0000313" key="3">
    <source>
        <dbReference type="Proteomes" id="UP000193450"/>
    </source>
</evidence>
<feature type="domain" description="PilZ" evidence="1">
    <location>
        <begin position="10"/>
        <end position="99"/>
    </location>
</feature>
<dbReference type="KEGG" id="osg:BST96_14910"/>
<protein>
    <recommendedName>
        <fullName evidence="1">PilZ domain-containing protein</fullName>
    </recommendedName>
</protein>
<dbReference type="OrthoDB" id="5290589at2"/>
<proteinExistence type="predicted"/>
<evidence type="ECO:0000313" key="2">
    <source>
        <dbReference type="EMBL" id="ARN75289.1"/>
    </source>
</evidence>
<dbReference type="EMBL" id="CP019343">
    <property type="protein sequence ID" value="ARN75289.1"/>
    <property type="molecule type" value="Genomic_DNA"/>
</dbReference>
<gene>
    <name evidence="2" type="ORF">BST96_14910</name>
</gene>
<dbReference type="Pfam" id="PF07238">
    <property type="entry name" value="PilZ"/>
    <property type="match status" value="1"/>
</dbReference>
<dbReference type="Proteomes" id="UP000193450">
    <property type="component" value="Chromosome"/>
</dbReference>
<dbReference type="InterPro" id="IPR009875">
    <property type="entry name" value="PilZ_domain"/>
</dbReference>
<dbReference type="GO" id="GO:0035438">
    <property type="term" value="F:cyclic-di-GMP binding"/>
    <property type="evidence" value="ECO:0007669"/>
    <property type="project" value="InterPro"/>
</dbReference>